<dbReference type="PANTHER" id="PTHR11709:SF414">
    <property type="entry name" value="ADR239WP"/>
    <property type="match status" value="1"/>
</dbReference>
<evidence type="ECO:0000256" key="6">
    <source>
        <dbReference type="ARBA" id="ARBA00023180"/>
    </source>
</evidence>
<dbReference type="InterPro" id="IPR008972">
    <property type="entry name" value="Cupredoxin"/>
</dbReference>
<gene>
    <name evidence="10" type="ORF">I308_104373</name>
</gene>
<dbReference type="EMBL" id="ATAM02000007">
    <property type="protein sequence ID" value="KAL0247337.1"/>
    <property type="molecule type" value="Genomic_DNA"/>
</dbReference>
<name>A0ABR3BQ62_9TREE</name>
<dbReference type="InterPro" id="IPR045087">
    <property type="entry name" value="Cu-oxidase_fam"/>
</dbReference>
<organism evidence="10 11">
    <name type="scientific">Cryptococcus tetragattii IND107</name>
    <dbReference type="NCBI Taxonomy" id="1296105"/>
    <lineage>
        <taxon>Eukaryota</taxon>
        <taxon>Fungi</taxon>
        <taxon>Dikarya</taxon>
        <taxon>Basidiomycota</taxon>
        <taxon>Agaricomycotina</taxon>
        <taxon>Tremellomycetes</taxon>
        <taxon>Tremellales</taxon>
        <taxon>Cryptococcaceae</taxon>
        <taxon>Cryptococcus</taxon>
        <taxon>Cryptococcus gattii species complex</taxon>
    </lineage>
</organism>
<evidence type="ECO:0000313" key="10">
    <source>
        <dbReference type="EMBL" id="KAL0247337.1"/>
    </source>
</evidence>
<evidence type="ECO:0000313" key="11">
    <source>
        <dbReference type="Proteomes" id="UP000054399"/>
    </source>
</evidence>
<dbReference type="InterPro" id="IPR001117">
    <property type="entry name" value="Cu-oxidase_2nd"/>
</dbReference>
<keyword evidence="11" id="KW-1185">Reference proteome</keyword>
<dbReference type="InterPro" id="IPR011707">
    <property type="entry name" value="Cu-oxidase-like_N"/>
</dbReference>
<evidence type="ECO:0000256" key="4">
    <source>
        <dbReference type="ARBA" id="ARBA00023008"/>
    </source>
</evidence>
<dbReference type="RefSeq" id="XP_066613298.1">
    <property type="nucleotide sequence ID" value="XM_066758850.1"/>
</dbReference>
<dbReference type="CDD" id="cd13857">
    <property type="entry name" value="CuRO_1_Diphenol_Ox"/>
    <property type="match status" value="1"/>
</dbReference>
<keyword evidence="5" id="KW-1015">Disulfide bond</keyword>
<reference evidence="10 11" key="2">
    <citation type="submission" date="2024-01" db="EMBL/GenBank/DDBJ databases">
        <title>Comparative genomics of Cryptococcus and Kwoniella reveals pathogenesis evolution and contrasting modes of karyotype evolution via chromosome fusion or intercentromeric recombination.</title>
        <authorList>
            <person name="Coelho M.A."/>
            <person name="David-Palma M."/>
            <person name="Shea T."/>
            <person name="Bowers K."/>
            <person name="Mcginley-Smith S."/>
            <person name="Mohammad A.W."/>
            <person name="Gnirke A."/>
            <person name="Yurkov A.M."/>
            <person name="Nowrousian M."/>
            <person name="Sun S."/>
            <person name="Cuomo C.A."/>
            <person name="Heitman J."/>
        </authorList>
    </citation>
    <scope>NUCLEOTIDE SEQUENCE [LARGE SCALE GENOMIC DNA]</scope>
    <source>
        <strain evidence="10 11">IND107</strain>
    </source>
</reference>
<keyword evidence="6" id="KW-0325">Glycoprotein</keyword>
<feature type="domain" description="Plastocyanin-like" evidence="8">
    <location>
        <begin position="541"/>
        <end position="636"/>
    </location>
</feature>
<feature type="domain" description="Plastocyanin-like" evidence="9">
    <location>
        <begin position="139"/>
        <end position="252"/>
    </location>
</feature>
<evidence type="ECO:0000256" key="1">
    <source>
        <dbReference type="ARBA" id="ARBA00010609"/>
    </source>
</evidence>
<evidence type="ECO:0000259" key="9">
    <source>
        <dbReference type="Pfam" id="PF07732"/>
    </source>
</evidence>
<dbReference type="Pfam" id="PF07732">
    <property type="entry name" value="Cu-oxidase_3"/>
    <property type="match status" value="1"/>
</dbReference>
<keyword evidence="2" id="KW-0479">Metal-binding</keyword>
<feature type="domain" description="Plastocyanin-like" evidence="7">
    <location>
        <begin position="266"/>
        <end position="427"/>
    </location>
</feature>
<evidence type="ECO:0008006" key="12">
    <source>
        <dbReference type="Google" id="ProtNLM"/>
    </source>
</evidence>
<dbReference type="PANTHER" id="PTHR11709">
    <property type="entry name" value="MULTI-COPPER OXIDASE"/>
    <property type="match status" value="1"/>
</dbReference>
<dbReference type="CDD" id="cd13883">
    <property type="entry name" value="CuRO_2_Diphenol_Ox"/>
    <property type="match status" value="1"/>
</dbReference>
<comment type="similarity">
    <text evidence="1">Belongs to the multicopper oxidase family.</text>
</comment>
<protein>
    <recommendedName>
        <fullName evidence="12">Laccase</fullName>
    </recommendedName>
</protein>
<comment type="caution">
    <text evidence="10">The sequence shown here is derived from an EMBL/GenBank/DDBJ whole genome shotgun (WGS) entry which is preliminary data.</text>
</comment>
<dbReference type="SUPFAM" id="SSF49503">
    <property type="entry name" value="Cupredoxins"/>
    <property type="match status" value="3"/>
</dbReference>
<sequence>MRTLGRIRHTVNILKQMLSSHSGRSVELFYQSGTYSCFIMSKDMRQQLYNCQGCDTSFTAFGYLAGSTYKGFLLEKASFYDWRYTINRIGIISYLYPDCYTSENTGKLPTATIDPSVFALSNDFEVSDVPTTREYTFDITKALASPDGYEREVYTVNNMFPGPVIEANTGDTIIVHVNNHLDEGQSIHWHGMRQKNTPYMDGVPGITQCPIPPRGSYTYNFTISDQSGTYWWHSHYSNAMADGLWGPLIVHSVDEPIQRGRDYDEDRIVFVSDWMHDDSEIIIAALATPAGYKGSPAPPQGDAILINGLGQTNCTATNSSSCYYPSPPEIHVPVNSRVRLRFISATAHPMYRISLDNHPLEIVETDGTAVYGPTVHEMSIAPGERYSAIINTSEGKEGDAFWLRTSVALGCMFGGVPQVGLAVVRYTGNEMTTTAEPQSYAWSDLANATARCAGLDQTYTLSPREKESCRVSRASSQSHIFNSQRGAFVNHLGNTFQGYGFNNISYQNKIFNPLLSIVQRGDPYESTLVASTTFPDMGVGAIIINNLDGPIDHPYHLHGNEFQVIGRGTGALSLDNLTNIEFSLDNPVRKDTLWIQGGSWAALSIVTDNAGVWALHCHIGWHLTEGKLAVVVVQPNAVGQMACPESWTNLCANTDPNAFGPARRSPSPSIQPSKTSVFQHLREVKGNVVKRRVGLDLSVGELKKVASALRSRTNSRSVATGNTQLLLRLYCYF</sequence>
<dbReference type="Gene3D" id="2.60.40.420">
    <property type="entry name" value="Cupredoxins - blue copper proteins"/>
    <property type="match status" value="3"/>
</dbReference>
<keyword evidence="3" id="KW-0560">Oxidoreductase</keyword>
<dbReference type="InterPro" id="IPR033138">
    <property type="entry name" value="Cu_oxidase_CS"/>
</dbReference>
<evidence type="ECO:0000259" key="7">
    <source>
        <dbReference type="Pfam" id="PF00394"/>
    </source>
</evidence>
<evidence type="ECO:0000256" key="5">
    <source>
        <dbReference type="ARBA" id="ARBA00023157"/>
    </source>
</evidence>
<proteinExistence type="inferred from homology"/>
<dbReference type="Pfam" id="PF07731">
    <property type="entry name" value="Cu-oxidase_2"/>
    <property type="match status" value="1"/>
</dbReference>
<dbReference type="PROSITE" id="PS00079">
    <property type="entry name" value="MULTICOPPER_OXIDASE1"/>
    <property type="match status" value="1"/>
</dbReference>
<dbReference type="Proteomes" id="UP000054399">
    <property type="component" value="Unassembled WGS sequence"/>
</dbReference>
<dbReference type="InterPro" id="IPR011706">
    <property type="entry name" value="Cu-oxidase_C"/>
</dbReference>
<keyword evidence="4" id="KW-0186">Copper</keyword>
<accession>A0ABR3BQ62</accession>
<evidence type="ECO:0000256" key="2">
    <source>
        <dbReference type="ARBA" id="ARBA00022723"/>
    </source>
</evidence>
<dbReference type="GeneID" id="91991229"/>
<evidence type="ECO:0000259" key="8">
    <source>
        <dbReference type="Pfam" id="PF07731"/>
    </source>
</evidence>
<dbReference type="Pfam" id="PF00394">
    <property type="entry name" value="Cu-oxidase"/>
    <property type="match status" value="1"/>
</dbReference>
<evidence type="ECO:0000256" key="3">
    <source>
        <dbReference type="ARBA" id="ARBA00023002"/>
    </source>
</evidence>
<reference evidence="11" key="1">
    <citation type="submission" date="2015-01" db="EMBL/GenBank/DDBJ databases">
        <title>The Genome Sequence of Cryptococcus gattii MMRL2647.</title>
        <authorList>
            <consortium name="The Broad Institute Genomics Platform"/>
            <person name="Cuomo C."/>
            <person name="Litvintseva A."/>
            <person name="Chen Y."/>
            <person name="Heitman J."/>
            <person name="Sun S."/>
            <person name="Springer D."/>
            <person name="Dromer F."/>
            <person name="Young S."/>
            <person name="Zeng Q."/>
            <person name="Gargeya S."/>
            <person name="Abouelleil A."/>
            <person name="Alvarado L."/>
            <person name="Chapman S.B."/>
            <person name="Gainer-Dewar J."/>
            <person name="Goldberg J."/>
            <person name="Griggs A."/>
            <person name="Gujja S."/>
            <person name="Hansen M."/>
            <person name="Howarth C."/>
            <person name="Imamovic A."/>
            <person name="Larimer J."/>
            <person name="Murphy C."/>
            <person name="Naylor J."/>
            <person name="Pearson M."/>
            <person name="Priest M."/>
            <person name="Roberts A."/>
            <person name="Saif S."/>
            <person name="Shea T."/>
            <person name="Sykes S."/>
            <person name="Wortman J."/>
            <person name="Nusbaum C."/>
            <person name="Birren B."/>
        </authorList>
    </citation>
    <scope>NUCLEOTIDE SEQUENCE [LARGE SCALE GENOMIC DNA]</scope>
    <source>
        <strain evidence="11">IND107</strain>
    </source>
</reference>